<gene>
    <name evidence="1" type="ORF">DFH08DRAFT_976761</name>
</gene>
<protein>
    <submittedName>
        <fullName evidence="1">Uncharacterized protein</fullName>
    </submittedName>
</protein>
<evidence type="ECO:0000313" key="2">
    <source>
        <dbReference type="Proteomes" id="UP001218218"/>
    </source>
</evidence>
<keyword evidence="2" id="KW-1185">Reference proteome</keyword>
<name>A0AAD6Z310_9AGAR</name>
<proteinExistence type="predicted"/>
<dbReference type="Proteomes" id="UP001218218">
    <property type="component" value="Unassembled WGS sequence"/>
</dbReference>
<accession>A0AAD6Z310</accession>
<evidence type="ECO:0000313" key="1">
    <source>
        <dbReference type="EMBL" id="KAJ7304582.1"/>
    </source>
</evidence>
<organism evidence="1 2">
    <name type="scientific">Mycena albidolilacea</name>
    <dbReference type="NCBI Taxonomy" id="1033008"/>
    <lineage>
        <taxon>Eukaryota</taxon>
        <taxon>Fungi</taxon>
        <taxon>Dikarya</taxon>
        <taxon>Basidiomycota</taxon>
        <taxon>Agaricomycotina</taxon>
        <taxon>Agaricomycetes</taxon>
        <taxon>Agaricomycetidae</taxon>
        <taxon>Agaricales</taxon>
        <taxon>Marasmiineae</taxon>
        <taxon>Mycenaceae</taxon>
        <taxon>Mycena</taxon>
    </lineage>
</organism>
<comment type="caution">
    <text evidence="1">The sequence shown here is derived from an EMBL/GenBank/DDBJ whole genome shotgun (WGS) entry which is preliminary data.</text>
</comment>
<dbReference type="AlphaFoldDB" id="A0AAD6Z310"/>
<reference evidence="1" key="1">
    <citation type="submission" date="2023-03" db="EMBL/GenBank/DDBJ databases">
        <title>Massive genome expansion in bonnet fungi (Mycena s.s.) driven by repeated elements and novel gene families across ecological guilds.</title>
        <authorList>
            <consortium name="Lawrence Berkeley National Laboratory"/>
            <person name="Harder C.B."/>
            <person name="Miyauchi S."/>
            <person name="Viragh M."/>
            <person name="Kuo A."/>
            <person name="Thoen E."/>
            <person name="Andreopoulos B."/>
            <person name="Lu D."/>
            <person name="Skrede I."/>
            <person name="Drula E."/>
            <person name="Henrissat B."/>
            <person name="Morin E."/>
            <person name="Kohler A."/>
            <person name="Barry K."/>
            <person name="LaButti K."/>
            <person name="Morin E."/>
            <person name="Salamov A."/>
            <person name="Lipzen A."/>
            <person name="Mereny Z."/>
            <person name="Hegedus B."/>
            <person name="Baldrian P."/>
            <person name="Stursova M."/>
            <person name="Weitz H."/>
            <person name="Taylor A."/>
            <person name="Grigoriev I.V."/>
            <person name="Nagy L.G."/>
            <person name="Martin F."/>
            <person name="Kauserud H."/>
        </authorList>
    </citation>
    <scope>NUCLEOTIDE SEQUENCE</scope>
    <source>
        <strain evidence="1">CBHHK002</strain>
    </source>
</reference>
<dbReference type="EMBL" id="JARIHO010000101">
    <property type="protein sequence ID" value="KAJ7304582.1"/>
    <property type="molecule type" value="Genomic_DNA"/>
</dbReference>
<sequence length="302" mass="32713">MAPLHHHTRVPHPALHPPMPHAGRCAAPCARRAPSLIDTFAPPAGPPSRASAPYADHPRVSPLYHTPLHPSTRGVELRTPILACPLVPLALSVLTSHGSHRLVHLLSLPTGLFPTRLYSPLPRLTPLVTAARHFAHPALPTPRWPGICQPRSSTRQRPRALRPCGVMHLCTSNSLWFDAGHRRSVYSLLSRIFSQNSFATLLGTLAVVVVPNTPLRPDTTNLALPLTSPLNLAPPCHRPTARPLLAFPASIIADQASDDVDLRPHTAPRLTRSFGRWDSSFVVIAVQASDSPDFALPTSPLS</sequence>